<proteinExistence type="predicted"/>
<keyword evidence="1" id="KW-0812">Transmembrane</keyword>
<evidence type="ECO:0000256" key="1">
    <source>
        <dbReference type="SAM" id="Phobius"/>
    </source>
</evidence>
<sequence>MRSTKEVQQKPCVSCMYVCTMYTWYNCLCAARLLGTRSTIFSFLVLPLSDGWYQLSRRKERWGSRRRIHLYPFGTTPAPKILKLSMALRLRWGSSIGNT</sequence>
<feature type="transmembrane region" description="Helical" evidence="1">
    <location>
        <begin position="12"/>
        <end position="34"/>
    </location>
</feature>
<accession>A0A5N6YA73</accession>
<reference evidence="2" key="1">
    <citation type="submission" date="2019-04" db="EMBL/GenBank/DDBJ databases">
        <title>Friends and foes A comparative genomics study of 23 Aspergillus species from section Flavi.</title>
        <authorList>
            <consortium name="DOE Joint Genome Institute"/>
            <person name="Kjaerbolling I."/>
            <person name="Vesth T."/>
            <person name="Frisvad J.C."/>
            <person name="Nybo J.L."/>
            <person name="Theobald S."/>
            <person name="Kildgaard S."/>
            <person name="Isbrandt T."/>
            <person name="Kuo A."/>
            <person name="Sato A."/>
            <person name="Lyhne E.K."/>
            <person name="Kogle M.E."/>
            <person name="Wiebenga A."/>
            <person name="Kun R.S."/>
            <person name="Lubbers R.J."/>
            <person name="Makela M.R."/>
            <person name="Barry K."/>
            <person name="Chovatia M."/>
            <person name="Clum A."/>
            <person name="Daum C."/>
            <person name="Haridas S."/>
            <person name="He G."/>
            <person name="LaButti K."/>
            <person name="Lipzen A."/>
            <person name="Mondo S."/>
            <person name="Riley R."/>
            <person name="Salamov A."/>
            <person name="Simmons B.A."/>
            <person name="Magnuson J.K."/>
            <person name="Henrissat B."/>
            <person name="Mortensen U.H."/>
            <person name="Larsen T.O."/>
            <person name="Devries R.P."/>
            <person name="Grigoriev I.V."/>
            <person name="Machida M."/>
            <person name="Baker S.E."/>
            <person name="Andersen M.R."/>
        </authorList>
    </citation>
    <scope>NUCLEOTIDE SEQUENCE</scope>
    <source>
        <strain evidence="2">CBS 117612</strain>
    </source>
</reference>
<dbReference type="AlphaFoldDB" id="A0A5N6YA73"/>
<organism evidence="2">
    <name type="scientific">Aspergillus arachidicola</name>
    <dbReference type="NCBI Taxonomy" id="656916"/>
    <lineage>
        <taxon>Eukaryota</taxon>
        <taxon>Fungi</taxon>
        <taxon>Dikarya</taxon>
        <taxon>Ascomycota</taxon>
        <taxon>Pezizomycotina</taxon>
        <taxon>Eurotiomycetes</taxon>
        <taxon>Eurotiomycetidae</taxon>
        <taxon>Eurotiales</taxon>
        <taxon>Aspergillaceae</taxon>
        <taxon>Aspergillus</taxon>
        <taxon>Aspergillus subgen. Circumdati</taxon>
    </lineage>
</organism>
<dbReference type="EMBL" id="ML737135">
    <property type="protein sequence ID" value="KAE8342381.1"/>
    <property type="molecule type" value="Genomic_DNA"/>
</dbReference>
<keyword evidence="1" id="KW-0472">Membrane</keyword>
<name>A0A5N6YA73_9EURO</name>
<keyword evidence="1" id="KW-1133">Transmembrane helix</keyword>
<dbReference type="Proteomes" id="UP000325558">
    <property type="component" value="Unassembled WGS sequence"/>
</dbReference>
<evidence type="ECO:0000313" key="2">
    <source>
        <dbReference type="EMBL" id="KAE8342381.1"/>
    </source>
</evidence>
<gene>
    <name evidence="2" type="ORF">BDV24DRAFT_130800</name>
</gene>
<dbReference type="OrthoDB" id="10574303at2759"/>
<protein>
    <submittedName>
        <fullName evidence="2">Uncharacterized protein</fullName>
    </submittedName>
</protein>